<accession>A0AAD7AZB5</accession>
<dbReference type="AlphaFoldDB" id="A0AAD7AZB5"/>
<evidence type="ECO:0000256" key="1">
    <source>
        <dbReference type="SAM" id="MobiDB-lite"/>
    </source>
</evidence>
<proteinExistence type="predicted"/>
<feature type="region of interest" description="Disordered" evidence="1">
    <location>
        <begin position="1"/>
        <end position="43"/>
    </location>
</feature>
<evidence type="ECO:0000313" key="3">
    <source>
        <dbReference type="Proteomes" id="UP001221757"/>
    </source>
</evidence>
<protein>
    <submittedName>
        <fullName evidence="2">Uncharacterized protein</fullName>
    </submittedName>
</protein>
<dbReference type="Proteomes" id="UP001221757">
    <property type="component" value="Unassembled WGS sequence"/>
</dbReference>
<gene>
    <name evidence="2" type="ORF">B0H17DRAFT_1154322</name>
</gene>
<comment type="caution">
    <text evidence="2">The sequence shown here is derived from an EMBL/GenBank/DDBJ whole genome shotgun (WGS) entry which is preliminary data.</text>
</comment>
<feature type="compositionally biased region" description="Basic and acidic residues" evidence="1">
    <location>
        <begin position="196"/>
        <end position="217"/>
    </location>
</feature>
<name>A0AAD7AZB5_MYCRO</name>
<feature type="region of interest" description="Disordered" evidence="1">
    <location>
        <begin position="150"/>
        <end position="236"/>
    </location>
</feature>
<keyword evidence="3" id="KW-1185">Reference proteome</keyword>
<reference evidence="2" key="1">
    <citation type="submission" date="2023-03" db="EMBL/GenBank/DDBJ databases">
        <title>Massive genome expansion in bonnet fungi (Mycena s.s.) driven by repeated elements and novel gene families across ecological guilds.</title>
        <authorList>
            <consortium name="Lawrence Berkeley National Laboratory"/>
            <person name="Harder C.B."/>
            <person name="Miyauchi S."/>
            <person name="Viragh M."/>
            <person name="Kuo A."/>
            <person name="Thoen E."/>
            <person name="Andreopoulos B."/>
            <person name="Lu D."/>
            <person name="Skrede I."/>
            <person name="Drula E."/>
            <person name="Henrissat B."/>
            <person name="Morin E."/>
            <person name="Kohler A."/>
            <person name="Barry K."/>
            <person name="LaButti K."/>
            <person name="Morin E."/>
            <person name="Salamov A."/>
            <person name="Lipzen A."/>
            <person name="Mereny Z."/>
            <person name="Hegedus B."/>
            <person name="Baldrian P."/>
            <person name="Stursova M."/>
            <person name="Weitz H."/>
            <person name="Taylor A."/>
            <person name="Grigoriev I.V."/>
            <person name="Nagy L.G."/>
            <person name="Martin F."/>
            <person name="Kauserud H."/>
        </authorList>
    </citation>
    <scope>NUCLEOTIDE SEQUENCE</scope>
    <source>
        <strain evidence="2">CBHHK067</strain>
    </source>
</reference>
<organism evidence="2 3">
    <name type="scientific">Mycena rosella</name>
    <name type="common">Pink bonnet</name>
    <name type="synonym">Agaricus rosellus</name>
    <dbReference type="NCBI Taxonomy" id="1033263"/>
    <lineage>
        <taxon>Eukaryota</taxon>
        <taxon>Fungi</taxon>
        <taxon>Dikarya</taxon>
        <taxon>Basidiomycota</taxon>
        <taxon>Agaricomycotina</taxon>
        <taxon>Agaricomycetes</taxon>
        <taxon>Agaricomycetidae</taxon>
        <taxon>Agaricales</taxon>
        <taxon>Marasmiineae</taxon>
        <taxon>Mycenaceae</taxon>
        <taxon>Mycena</taxon>
    </lineage>
</organism>
<feature type="compositionally biased region" description="Basic and acidic residues" evidence="1">
    <location>
        <begin position="161"/>
        <end position="173"/>
    </location>
</feature>
<evidence type="ECO:0000313" key="2">
    <source>
        <dbReference type="EMBL" id="KAJ7605155.1"/>
    </source>
</evidence>
<feature type="compositionally biased region" description="Basic and acidic residues" evidence="1">
    <location>
        <begin position="12"/>
        <end position="23"/>
    </location>
</feature>
<sequence length="269" mass="29496">MSVEVARPRTPAPERNKEKDQSRRVGIAAGAHDPQATSREKREIKIVLAEEAQRCVGAHTPHPADAPRQPPPRAAPWHTTPHPPRARIVRPGAAGHPHPRPSPVWTRQPRCVVRASAAWCARRLRGARVDCVLGIGVDAKEPGGMEVSMGGWCRRGKRREGRGGEDAGKEGQTPRRRTAGATDRAKQHETMSAAAARRDAKRGPHRKGVDARGRRGWGELSSDDVPNDQSSTLIHLPLPYPPPPFLLLLVTNEKNEKTAWNGKTRQRAA</sequence>
<dbReference type="EMBL" id="JARKIE010001169">
    <property type="protein sequence ID" value="KAJ7605155.1"/>
    <property type="molecule type" value="Genomic_DNA"/>
</dbReference>
<feature type="region of interest" description="Disordered" evidence="1">
    <location>
        <begin position="58"/>
        <end position="81"/>
    </location>
</feature>